<dbReference type="InterPro" id="IPR003018">
    <property type="entry name" value="GAF"/>
</dbReference>
<dbReference type="Gene3D" id="3.30.450.20">
    <property type="entry name" value="PAS domain"/>
    <property type="match status" value="9"/>
</dbReference>
<evidence type="ECO:0000313" key="11">
    <source>
        <dbReference type="EMBL" id="MDJ1183518.1"/>
    </source>
</evidence>
<dbReference type="SUPFAM" id="SSF55874">
    <property type="entry name" value="ATPase domain of HSP90 chaperone/DNA topoisomerase II/histidine kinase"/>
    <property type="match status" value="1"/>
</dbReference>
<dbReference type="PROSITE" id="PS50112">
    <property type="entry name" value="PAS"/>
    <property type="match status" value="6"/>
</dbReference>
<feature type="domain" description="PAC" evidence="10">
    <location>
        <begin position="496"/>
        <end position="548"/>
    </location>
</feature>
<feature type="domain" description="PAC" evidence="10">
    <location>
        <begin position="125"/>
        <end position="176"/>
    </location>
</feature>
<dbReference type="InterPro" id="IPR001610">
    <property type="entry name" value="PAC"/>
</dbReference>
<feature type="domain" description="Histidine kinase" evidence="8">
    <location>
        <begin position="1559"/>
        <end position="1815"/>
    </location>
</feature>
<comment type="catalytic activity">
    <reaction evidence="1">
        <text>ATP + protein L-histidine = ADP + protein N-phospho-L-histidine.</text>
        <dbReference type="EC" id="2.7.13.3"/>
    </reaction>
</comment>
<evidence type="ECO:0000256" key="5">
    <source>
        <dbReference type="ARBA" id="ARBA00022777"/>
    </source>
</evidence>
<dbReference type="EMBL" id="JAQOSQ010000008">
    <property type="protein sequence ID" value="MDJ1183518.1"/>
    <property type="molecule type" value="Genomic_DNA"/>
</dbReference>
<feature type="domain" description="PAS" evidence="9">
    <location>
        <begin position="929"/>
        <end position="1000"/>
    </location>
</feature>
<dbReference type="Gene3D" id="2.10.70.100">
    <property type="match status" value="1"/>
</dbReference>
<keyword evidence="5" id="KW-0418">Kinase</keyword>
<feature type="domain" description="PAC" evidence="10">
    <location>
        <begin position="625"/>
        <end position="677"/>
    </location>
</feature>
<dbReference type="PRINTS" id="PR00344">
    <property type="entry name" value="BCTRLSENSOR"/>
</dbReference>
<dbReference type="Proteomes" id="UP001232992">
    <property type="component" value="Unassembled WGS sequence"/>
</dbReference>
<keyword evidence="6" id="KW-0902">Two-component regulatory system</keyword>
<dbReference type="EC" id="2.7.13.3" evidence="2"/>
<feature type="coiled-coil region" evidence="7">
    <location>
        <begin position="912"/>
        <end position="939"/>
    </location>
</feature>
<dbReference type="Pfam" id="PF01590">
    <property type="entry name" value="GAF"/>
    <property type="match status" value="2"/>
</dbReference>
<dbReference type="SMART" id="SM00387">
    <property type="entry name" value="HATPase_c"/>
    <property type="match status" value="1"/>
</dbReference>
<dbReference type="InterPro" id="IPR029016">
    <property type="entry name" value="GAF-like_dom_sf"/>
</dbReference>
<evidence type="ECO:0000313" key="12">
    <source>
        <dbReference type="Proteomes" id="UP001232992"/>
    </source>
</evidence>
<dbReference type="CDD" id="cd00082">
    <property type="entry name" value="HisKA"/>
    <property type="match status" value="1"/>
</dbReference>
<dbReference type="SUPFAM" id="SSF55781">
    <property type="entry name" value="GAF domain-like"/>
    <property type="match status" value="2"/>
</dbReference>
<proteinExistence type="predicted"/>
<feature type="coiled-coil region" evidence="7">
    <location>
        <begin position="12"/>
        <end position="60"/>
    </location>
</feature>
<dbReference type="InterPro" id="IPR005467">
    <property type="entry name" value="His_kinase_dom"/>
</dbReference>
<evidence type="ECO:0000256" key="1">
    <source>
        <dbReference type="ARBA" id="ARBA00000085"/>
    </source>
</evidence>
<name>A0ABT7BZ14_9CYAN</name>
<dbReference type="InterPro" id="IPR004358">
    <property type="entry name" value="Sig_transdc_His_kin-like_C"/>
</dbReference>
<evidence type="ECO:0000256" key="7">
    <source>
        <dbReference type="SAM" id="Coils"/>
    </source>
</evidence>
<dbReference type="RefSeq" id="WP_283758172.1">
    <property type="nucleotide sequence ID" value="NZ_JAQOSQ010000008.1"/>
</dbReference>
<dbReference type="NCBIfam" id="TIGR00229">
    <property type="entry name" value="sensory_box"/>
    <property type="match status" value="9"/>
</dbReference>
<protein>
    <recommendedName>
        <fullName evidence="2">histidine kinase</fullName>
        <ecNumber evidence="2">2.7.13.3</ecNumber>
    </recommendedName>
</protein>
<dbReference type="InterPro" id="IPR013655">
    <property type="entry name" value="PAS_fold_3"/>
</dbReference>
<dbReference type="Pfam" id="PF02518">
    <property type="entry name" value="HATPase_c"/>
    <property type="match status" value="1"/>
</dbReference>
<dbReference type="PROSITE" id="PS50109">
    <property type="entry name" value="HIS_KIN"/>
    <property type="match status" value="1"/>
</dbReference>
<evidence type="ECO:0000256" key="3">
    <source>
        <dbReference type="ARBA" id="ARBA00022553"/>
    </source>
</evidence>
<sequence>MSEQLNDNQLPINVLERENQRLRGQLRALQQLNETLECKVVERTQELQETEARLQRLAGNLPGVIFQSCLAADRTLSFLFVSEGSREIFELEPENFLQLFELVPESDREALDLVIQNSASSLSQFCYEHRIITRSGTLKWVQVIAKPERQDDGVIIWDGIIIDISDRKRIEKEQQRLLAILEATPDIIGIGDDRGNGLYLNRAGQELLEIPAEKSDGFHVSACHPPDINQILETEAIPTAIQTGIWQGESRLCSRSGREFPVSQVILAHYDDAGNVEYMSTIMRDISDRKQIEAALSASEERFRLVCEQTGQLVYEYDIASGNVIWAGAMTAITGYSATELSICDVNDWENFIHPDDRVSIMELLEAAIAECSSYHADYRWRQKDGSYIYVEDNGIVLKGENGQPYRMLGTVNNISQRKATEEELILFKRAVESSTDAIALADPQGNLVYQNPAHVDLYKCETLERYREAGGIATCYPDRQVYQEVIQALLNGRSWIGETEQDARDGRRFPAIIRANGIRSESGELLGLLGIITDLSDLKAIEAALSASEERFRLVCEQTGQLVYDYDIASGKIIWAGAIPAITGYSAAEFRAFDVNDWEGLIHPDDRDRVSAYLDQTMAEGSHYRIEYRWRQKDETYIDVEDIGVFLTNEEGEVSRMLGTTWNIGDRKTAERALQKSESLNRYLFEEFPIGLVLCRMNGELVHINSACANTIGRTIEEALELTYWDITPIKYADREAEQLESLRTTGRYGPYEKEYIHKDGRLIPVVLSGLVVEIDGESMIWSSIADISDRKADEERLRQSEERFRGLVETLNDWIWECDVNGIYTYVSPQIERILGYTPEEAIGKTPFDFMAPAEAETIGALFAEKLSIGEAIEQIENINLHKDGHRVVLETSGVPIFDGEGNLQGYRGVDRDISDRKAAEERLRQQEAQYRQIFETIIDGLGIIDLERGKLVEVNPAYHQMHGYSYQEFLTVPFTTIVHPNSFQLLTQFITELQAGRVFTCRAQNIHRNSQIIDVDVKGVPFPYQGKNHALVLVRDISEKVKFERDRDRQEQALRSIVEGTAAQTGEEFFRACVKSLAEALDVTYVLISEIELCEDKKIARVLAFWMGGDFGESFQYDLHTTPCHNVFEDRAICRYPNSVQTCFPEDLDLVTLGAESYIGIPLVDARGIVIGLIAALDTKPMAEDSEMQVSILEIFAARAGAEIERMRSEQALREKDRILQLTLKAGKMGCWSWNTRTNEVLWSDGVEALLGLEPGSFNNTFEEYITLVHSEDRPLLQQILNGALEGEEMLTFNHRIVRPDGKIRWLAGQGERWRDNNGEIVGLMGSVLDDTQRKNAEVALIESAEQISQQARQEQLLNQIANQIRNSLELDRILETTVREIRQFLEVDRCHFAWYVREDDMAYWDIIAEVQNSDLPSFVGKHPTENFGVLSEFLQCQNIIRLDDVTVIEDLALQQTLAALGNKSMLVLPISAESTSFGIIACIHHQTLRPWRDEEVEFLQGIVAQVAIAINQAELLTQSQTRAEELEKLLTKFQRTQTQLIQSEKMSSLGQMVAGVAHEINNPVNFIHGNLIYANEYLENVMGLLDLYQEYYPEPHPDIEAEIEAIDLDFLKEDAHKIFQSMRVGTDRISAIVKSLRTFSRLDESEVKNVNLHEGIDSTLMILQTRLRAQNWRPEIAIVKEYSDLPKVQCYAGQLNQVFMNIISNAIDALEDRDRDRTPKEMQENPSQIRINTRCTGDAIVIAISDNGRGISAETQAKLFDPFFTTKPVGKGTGMGLSISYQIIAEKHKGKLSCNSQPGQTTFTIEIPIGAEHTEPEARNPVSQMPYLDLT</sequence>
<feature type="domain" description="PAS" evidence="9">
    <location>
        <begin position="1244"/>
        <end position="1291"/>
    </location>
</feature>
<dbReference type="SMART" id="SM00086">
    <property type="entry name" value="PAC"/>
    <property type="match status" value="9"/>
</dbReference>
<dbReference type="InterPro" id="IPR003661">
    <property type="entry name" value="HisK_dim/P_dom"/>
</dbReference>
<feature type="domain" description="PAC" evidence="10">
    <location>
        <begin position="246"/>
        <end position="298"/>
    </location>
</feature>
<dbReference type="InterPro" id="IPR003594">
    <property type="entry name" value="HATPase_dom"/>
</dbReference>
<feature type="domain" description="PAC" evidence="10">
    <location>
        <begin position="375"/>
        <end position="427"/>
    </location>
</feature>
<dbReference type="Pfam" id="PF00989">
    <property type="entry name" value="PAS"/>
    <property type="match status" value="1"/>
</dbReference>
<feature type="domain" description="PAS" evidence="9">
    <location>
        <begin position="173"/>
        <end position="244"/>
    </location>
</feature>
<dbReference type="InterPro" id="IPR036097">
    <property type="entry name" value="HisK_dim/P_sf"/>
</dbReference>
<feature type="domain" description="PAC" evidence="10">
    <location>
        <begin position="1294"/>
        <end position="1346"/>
    </location>
</feature>
<dbReference type="PANTHER" id="PTHR43304">
    <property type="entry name" value="PHYTOCHROME-LIKE PROTEIN CPH1"/>
    <property type="match status" value="1"/>
</dbReference>
<feature type="domain" description="PAS" evidence="9">
    <location>
        <begin position="802"/>
        <end position="872"/>
    </location>
</feature>
<dbReference type="SUPFAM" id="SSF55785">
    <property type="entry name" value="PYP-like sensor domain (PAS domain)"/>
    <property type="match status" value="9"/>
</dbReference>
<accession>A0ABT7BZ14</accession>
<dbReference type="SMART" id="SM00388">
    <property type="entry name" value="HisKA"/>
    <property type="match status" value="1"/>
</dbReference>
<evidence type="ECO:0000259" key="9">
    <source>
        <dbReference type="PROSITE" id="PS50112"/>
    </source>
</evidence>
<dbReference type="InterPro" id="IPR000014">
    <property type="entry name" value="PAS"/>
</dbReference>
<comment type="caution">
    <text evidence="11">The sequence shown here is derived from an EMBL/GenBank/DDBJ whole genome shotgun (WGS) entry which is preliminary data.</text>
</comment>
<dbReference type="SUPFAM" id="SSF47384">
    <property type="entry name" value="Homodimeric domain of signal transducing histidine kinase"/>
    <property type="match status" value="1"/>
</dbReference>
<dbReference type="Gene3D" id="3.30.565.10">
    <property type="entry name" value="Histidine kinase-like ATPase, C-terminal domain"/>
    <property type="match status" value="1"/>
</dbReference>
<reference evidence="11 12" key="1">
    <citation type="submission" date="2023-01" db="EMBL/GenBank/DDBJ databases">
        <title>Novel diversity within Roseofilum (Cyanobacteria; Desertifilaceae) from marine benthic mats with descriptions of four novel species.</title>
        <authorList>
            <person name="Wang Y."/>
            <person name="Berthold D.E."/>
            <person name="Hu J."/>
            <person name="Lefler F.W."/>
            <person name="Laughinghouse H.D. IV."/>
        </authorList>
    </citation>
    <scope>NUCLEOTIDE SEQUENCE [LARGE SCALE GENOMIC DNA]</scope>
    <source>
        <strain evidence="11 12">BLCC-M143</strain>
    </source>
</reference>
<dbReference type="Pfam" id="PF08447">
    <property type="entry name" value="PAS_3"/>
    <property type="match status" value="4"/>
</dbReference>
<dbReference type="Pfam" id="PF13426">
    <property type="entry name" value="PAS_9"/>
    <property type="match status" value="3"/>
</dbReference>
<dbReference type="Gene3D" id="3.30.450.40">
    <property type="match status" value="2"/>
</dbReference>
<dbReference type="InterPro" id="IPR013767">
    <property type="entry name" value="PAS_fold"/>
</dbReference>
<dbReference type="InterPro" id="IPR036890">
    <property type="entry name" value="HATPase_C_sf"/>
</dbReference>
<dbReference type="SMART" id="SM00065">
    <property type="entry name" value="GAF"/>
    <property type="match status" value="2"/>
</dbReference>
<dbReference type="CDD" id="cd00130">
    <property type="entry name" value="PAS"/>
    <property type="match status" value="8"/>
</dbReference>
<evidence type="ECO:0000259" key="8">
    <source>
        <dbReference type="PROSITE" id="PS50109"/>
    </source>
</evidence>
<keyword evidence="7" id="KW-0175">Coiled coil</keyword>
<keyword evidence="4" id="KW-0808">Transferase</keyword>
<gene>
    <name evidence="11" type="ORF">PMH09_09925</name>
</gene>
<feature type="domain" description="PAS" evidence="9">
    <location>
        <begin position="299"/>
        <end position="372"/>
    </location>
</feature>
<dbReference type="SMART" id="SM00091">
    <property type="entry name" value="PAS"/>
    <property type="match status" value="9"/>
</dbReference>
<dbReference type="InterPro" id="IPR035965">
    <property type="entry name" value="PAS-like_dom_sf"/>
</dbReference>
<evidence type="ECO:0000256" key="6">
    <source>
        <dbReference type="ARBA" id="ARBA00023012"/>
    </source>
</evidence>
<dbReference type="PANTHER" id="PTHR43304:SF1">
    <property type="entry name" value="PAC DOMAIN-CONTAINING PROTEIN"/>
    <property type="match status" value="1"/>
</dbReference>
<evidence type="ECO:0000256" key="4">
    <source>
        <dbReference type="ARBA" id="ARBA00022679"/>
    </source>
</evidence>
<dbReference type="InterPro" id="IPR052162">
    <property type="entry name" value="Sensor_kinase/Photoreceptor"/>
</dbReference>
<keyword evidence="12" id="KW-1185">Reference proteome</keyword>
<dbReference type="InterPro" id="IPR013656">
    <property type="entry name" value="PAS_4"/>
</dbReference>
<keyword evidence="3" id="KW-0597">Phosphoprotein</keyword>
<dbReference type="Gene3D" id="1.10.287.130">
    <property type="match status" value="1"/>
</dbReference>
<feature type="domain" description="PAC" evidence="10">
    <location>
        <begin position="876"/>
        <end position="928"/>
    </location>
</feature>
<feature type="domain" description="PAS" evidence="9">
    <location>
        <begin position="549"/>
        <end position="622"/>
    </location>
</feature>
<dbReference type="PROSITE" id="PS50113">
    <property type="entry name" value="PAC"/>
    <property type="match status" value="7"/>
</dbReference>
<dbReference type="InterPro" id="IPR000700">
    <property type="entry name" value="PAS-assoc_C"/>
</dbReference>
<organism evidence="11 12">
    <name type="scientific">Roseofilum casamattae BLCC-M143</name>
    <dbReference type="NCBI Taxonomy" id="3022442"/>
    <lineage>
        <taxon>Bacteria</taxon>
        <taxon>Bacillati</taxon>
        <taxon>Cyanobacteriota</taxon>
        <taxon>Cyanophyceae</taxon>
        <taxon>Desertifilales</taxon>
        <taxon>Desertifilaceae</taxon>
        <taxon>Roseofilum</taxon>
        <taxon>Roseofilum casamattae</taxon>
    </lineage>
</organism>
<dbReference type="Pfam" id="PF08448">
    <property type="entry name" value="PAS_4"/>
    <property type="match status" value="1"/>
</dbReference>
<evidence type="ECO:0000256" key="2">
    <source>
        <dbReference type="ARBA" id="ARBA00012438"/>
    </source>
</evidence>
<evidence type="ECO:0000259" key="10">
    <source>
        <dbReference type="PROSITE" id="PS50113"/>
    </source>
</evidence>